<name>A0A0C3NF00_PISTI</name>
<evidence type="ECO:0000313" key="2">
    <source>
        <dbReference type="EMBL" id="KIN94088.1"/>
    </source>
</evidence>
<sequence length="240" mass="27557">MGWFPERMIVSSIQCSIVVYPLIWVLPLAGLDEEYKYWSYVEMHPAFTILSRKSVQEAVDTLHWSSTDRLFALPHTNQPPFGQEECEELLKLLNDSNRQRDPSYTRIIARIHLRLAHWHQAHFRSHKLLPCGAIITHQSKQTWFLLGMMVEELFGMLSVDIQSYVDKTRCSGRYDGKGSARTCTEMSFVMVVMFSIILGGFLMLLSFLVSGTMHLFAGLFSVLCIATSLLLFLRHFSNMG</sequence>
<dbReference type="EMBL" id="KN832114">
    <property type="protein sequence ID" value="KIN94088.1"/>
    <property type="molecule type" value="Genomic_DNA"/>
</dbReference>
<reference evidence="2 3" key="1">
    <citation type="submission" date="2014-04" db="EMBL/GenBank/DDBJ databases">
        <authorList>
            <consortium name="DOE Joint Genome Institute"/>
            <person name="Kuo A."/>
            <person name="Kohler A."/>
            <person name="Costa M.D."/>
            <person name="Nagy L.G."/>
            <person name="Floudas D."/>
            <person name="Copeland A."/>
            <person name="Barry K.W."/>
            <person name="Cichocki N."/>
            <person name="Veneault-Fourrey C."/>
            <person name="LaButti K."/>
            <person name="Lindquist E.A."/>
            <person name="Lipzen A."/>
            <person name="Lundell T."/>
            <person name="Morin E."/>
            <person name="Murat C."/>
            <person name="Sun H."/>
            <person name="Tunlid A."/>
            <person name="Henrissat B."/>
            <person name="Grigoriev I.V."/>
            <person name="Hibbett D.S."/>
            <person name="Martin F."/>
            <person name="Nordberg H.P."/>
            <person name="Cantor M.N."/>
            <person name="Hua S.X."/>
        </authorList>
    </citation>
    <scope>NUCLEOTIDE SEQUENCE [LARGE SCALE GENOMIC DNA]</scope>
    <source>
        <strain evidence="2 3">Marx 270</strain>
    </source>
</reference>
<organism evidence="2 3">
    <name type="scientific">Pisolithus tinctorius Marx 270</name>
    <dbReference type="NCBI Taxonomy" id="870435"/>
    <lineage>
        <taxon>Eukaryota</taxon>
        <taxon>Fungi</taxon>
        <taxon>Dikarya</taxon>
        <taxon>Basidiomycota</taxon>
        <taxon>Agaricomycotina</taxon>
        <taxon>Agaricomycetes</taxon>
        <taxon>Agaricomycetidae</taxon>
        <taxon>Boletales</taxon>
        <taxon>Sclerodermatineae</taxon>
        <taxon>Pisolithaceae</taxon>
        <taxon>Pisolithus</taxon>
    </lineage>
</organism>
<dbReference type="InParanoid" id="A0A0C3NF00"/>
<feature type="transmembrane region" description="Helical" evidence="1">
    <location>
        <begin position="186"/>
        <end position="209"/>
    </location>
</feature>
<accession>A0A0C3NF00</accession>
<gene>
    <name evidence="2" type="ORF">M404DRAFT_414123</name>
</gene>
<reference evidence="3" key="2">
    <citation type="submission" date="2015-01" db="EMBL/GenBank/DDBJ databases">
        <title>Evolutionary Origins and Diversification of the Mycorrhizal Mutualists.</title>
        <authorList>
            <consortium name="DOE Joint Genome Institute"/>
            <consortium name="Mycorrhizal Genomics Consortium"/>
            <person name="Kohler A."/>
            <person name="Kuo A."/>
            <person name="Nagy L.G."/>
            <person name="Floudas D."/>
            <person name="Copeland A."/>
            <person name="Barry K.W."/>
            <person name="Cichocki N."/>
            <person name="Veneault-Fourrey C."/>
            <person name="LaButti K."/>
            <person name="Lindquist E.A."/>
            <person name="Lipzen A."/>
            <person name="Lundell T."/>
            <person name="Morin E."/>
            <person name="Murat C."/>
            <person name="Riley R."/>
            <person name="Ohm R."/>
            <person name="Sun H."/>
            <person name="Tunlid A."/>
            <person name="Henrissat B."/>
            <person name="Grigoriev I.V."/>
            <person name="Hibbett D.S."/>
            <person name="Martin F."/>
        </authorList>
    </citation>
    <scope>NUCLEOTIDE SEQUENCE [LARGE SCALE GENOMIC DNA]</scope>
    <source>
        <strain evidence="3">Marx 270</strain>
    </source>
</reference>
<keyword evidence="3" id="KW-1185">Reference proteome</keyword>
<dbReference type="HOGENOM" id="CLU_1066039_0_0_1"/>
<keyword evidence="1" id="KW-0472">Membrane</keyword>
<dbReference type="STRING" id="870435.A0A0C3NF00"/>
<proteinExistence type="predicted"/>
<dbReference type="Proteomes" id="UP000054217">
    <property type="component" value="Unassembled WGS sequence"/>
</dbReference>
<evidence type="ECO:0000313" key="3">
    <source>
        <dbReference type="Proteomes" id="UP000054217"/>
    </source>
</evidence>
<feature type="transmembrane region" description="Helical" evidence="1">
    <location>
        <begin position="215"/>
        <end position="233"/>
    </location>
</feature>
<dbReference type="AlphaFoldDB" id="A0A0C3NF00"/>
<dbReference type="OrthoDB" id="3245306at2759"/>
<keyword evidence="1" id="KW-0812">Transmembrane</keyword>
<evidence type="ECO:0000256" key="1">
    <source>
        <dbReference type="SAM" id="Phobius"/>
    </source>
</evidence>
<keyword evidence="1" id="KW-1133">Transmembrane helix</keyword>
<protein>
    <submittedName>
        <fullName evidence="2">Uncharacterized protein</fullName>
    </submittedName>
</protein>